<keyword evidence="3" id="KW-1185">Reference proteome</keyword>
<dbReference type="Proteomes" id="UP000314294">
    <property type="component" value="Unassembled WGS sequence"/>
</dbReference>
<gene>
    <name evidence="2" type="ORF">EYF80_065573</name>
</gene>
<accession>A0A4Z2E6V0</accession>
<evidence type="ECO:0000313" key="2">
    <source>
        <dbReference type="EMBL" id="TNN24304.1"/>
    </source>
</evidence>
<evidence type="ECO:0000256" key="1">
    <source>
        <dbReference type="SAM" id="MobiDB-lite"/>
    </source>
</evidence>
<dbReference type="EMBL" id="SRLO01015791">
    <property type="protein sequence ID" value="TNN24304.1"/>
    <property type="molecule type" value="Genomic_DNA"/>
</dbReference>
<reference evidence="2 3" key="1">
    <citation type="submission" date="2019-03" db="EMBL/GenBank/DDBJ databases">
        <title>First draft genome of Liparis tanakae, snailfish: a comprehensive survey of snailfish specific genes.</title>
        <authorList>
            <person name="Kim W."/>
            <person name="Song I."/>
            <person name="Jeong J.-H."/>
            <person name="Kim D."/>
            <person name="Kim S."/>
            <person name="Ryu S."/>
            <person name="Song J.Y."/>
            <person name="Lee S.K."/>
        </authorList>
    </citation>
    <scope>NUCLEOTIDE SEQUENCE [LARGE SCALE GENOMIC DNA]</scope>
    <source>
        <tissue evidence="2">Muscle</tissue>
    </source>
</reference>
<evidence type="ECO:0000313" key="3">
    <source>
        <dbReference type="Proteomes" id="UP000314294"/>
    </source>
</evidence>
<name>A0A4Z2E6V0_9TELE</name>
<sequence length="69" mass="7589">MQSEVWPLCGRDVSPGTPCVPLSLRLVVLEGQRQQAQLGDPLIPIDRNKRTRMEVPGSRRAPPATGRSL</sequence>
<protein>
    <submittedName>
        <fullName evidence="2">Uncharacterized protein</fullName>
    </submittedName>
</protein>
<comment type="caution">
    <text evidence="2">The sequence shown here is derived from an EMBL/GenBank/DDBJ whole genome shotgun (WGS) entry which is preliminary data.</text>
</comment>
<feature type="region of interest" description="Disordered" evidence="1">
    <location>
        <begin position="45"/>
        <end position="69"/>
    </location>
</feature>
<dbReference type="AlphaFoldDB" id="A0A4Z2E6V0"/>
<proteinExistence type="predicted"/>
<organism evidence="2 3">
    <name type="scientific">Liparis tanakae</name>
    <name type="common">Tanaka's snailfish</name>
    <dbReference type="NCBI Taxonomy" id="230148"/>
    <lineage>
        <taxon>Eukaryota</taxon>
        <taxon>Metazoa</taxon>
        <taxon>Chordata</taxon>
        <taxon>Craniata</taxon>
        <taxon>Vertebrata</taxon>
        <taxon>Euteleostomi</taxon>
        <taxon>Actinopterygii</taxon>
        <taxon>Neopterygii</taxon>
        <taxon>Teleostei</taxon>
        <taxon>Neoteleostei</taxon>
        <taxon>Acanthomorphata</taxon>
        <taxon>Eupercaria</taxon>
        <taxon>Perciformes</taxon>
        <taxon>Cottioidei</taxon>
        <taxon>Cottales</taxon>
        <taxon>Liparidae</taxon>
        <taxon>Liparis</taxon>
    </lineage>
</organism>